<dbReference type="Proteomes" id="UP001408356">
    <property type="component" value="Unassembled WGS sequence"/>
</dbReference>
<dbReference type="EMBL" id="JARVKF010000440">
    <property type="protein sequence ID" value="KAK9413429.1"/>
    <property type="molecule type" value="Genomic_DNA"/>
</dbReference>
<dbReference type="SUPFAM" id="SSF48557">
    <property type="entry name" value="L-aspartase-like"/>
    <property type="match status" value="1"/>
</dbReference>
<sequence length="683" mass="73025">MGAPIDPKRRNPSATFPIAVSPKCDLSNYMDSRPPLKFSSDRDTGIMFLPNRTFTDIVLSHWAELATSSRTVPISSYDLTIADVVAVSRHLTNVALTPEAEEAINKCSHVIQQKFARGDVIYGVNTGFGGSADMRTDAVGELQQSLFTLLMAGITSGGQPKLERQAPGPKVTANGTNHDITNGDSDLEQYMAPKTVLPLNQAFSTSMPESWVRASMLVRLNSLAAGASGVRLQITDGLIEMLNRDVVPLVPLRGSISASGDLSPLSYIGAVLQGKKYASAYCGARDSEGSRRLVRADAALEEAKIQPTDILAKEGLAIVNGTAVSAGVAALALHEALNLAALSQVLTAMSVEALRGTDESFEPFIARIRPHGGQVDSARNIFSFLAGSKLIQSDADLEAGELRQDRYAVRTASQWIGPVLEDFMLAHTQISIELNSVTDNPLINVAADRILHGGNFQAKAVTSAVEKLRQGLQSLGRMLFSQLTELINPATNRGLPANLVADDPARSYLFKGTDIMAAALTSELGFLANPVGSHVQTAEMGNQGINSLALISVRYTLDAVDVLSQLMSAHLVALCQALDLRARDILSKESLTSSTDEVLDASPYLGKAAKIMYRYVRKELQVPFITEARVSGALDEGMDGLAPSIGAYNTVVYEAIRSGQLYGVVVECLGEVQRHQATAPDGF</sequence>
<dbReference type="Pfam" id="PF00221">
    <property type="entry name" value="Lyase_aromatic"/>
    <property type="match status" value="1"/>
</dbReference>
<evidence type="ECO:0000313" key="4">
    <source>
        <dbReference type="EMBL" id="KAK9413429.1"/>
    </source>
</evidence>
<dbReference type="InterPro" id="IPR022313">
    <property type="entry name" value="Phe/His_NH3-lyase_AS"/>
</dbReference>
<dbReference type="PANTHER" id="PTHR10362">
    <property type="entry name" value="HISTIDINE AMMONIA-LYASE"/>
    <property type="match status" value="1"/>
</dbReference>
<dbReference type="InterPro" id="IPR008948">
    <property type="entry name" value="L-Aspartase-like"/>
</dbReference>
<keyword evidence="5" id="KW-1185">Reference proteome</keyword>
<gene>
    <name evidence="4" type="ORF">SUNI508_02628</name>
</gene>
<dbReference type="InterPro" id="IPR005922">
    <property type="entry name" value="Phe_NH3-lyase"/>
</dbReference>
<comment type="caution">
    <text evidence="4">The sequence shown here is derived from an EMBL/GenBank/DDBJ whole genome shotgun (WGS) entry which is preliminary data.</text>
</comment>
<proteinExistence type="inferred from homology"/>
<organism evidence="4 5">
    <name type="scientific">Seiridium unicorne</name>
    <dbReference type="NCBI Taxonomy" id="138068"/>
    <lineage>
        <taxon>Eukaryota</taxon>
        <taxon>Fungi</taxon>
        <taxon>Dikarya</taxon>
        <taxon>Ascomycota</taxon>
        <taxon>Pezizomycotina</taxon>
        <taxon>Sordariomycetes</taxon>
        <taxon>Xylariomycetidae</taxon>
        <taxon>Amphisphaeriales</taxon>
        <taxon>Sporocadaceae</taxon>
        <taxon>Seiridium</taxon>
    </lineage>
</organism>
<dbReference type="NCBIfam" id="TIGR01226">
    <property type="entry name" value="phe_am_lyase"/>
    <property type="match status" value="1"/>
</dbReference>
<evidence type="ECO:0000256" key="3">
    <source>
        <dbReference type="SAM" id="MobiDB-lite"/>
    </source>
</evidence>
<dbReference type="Gene3D" id="1.20.200.10">
    <property type="entry name" value="Fumarase/aspartase (Central domain)"/>
    <property type="match status" value="1"/>
</dbReference>
<dbReference type="InterPro" id="IPR001106">
    <property type="entry name" value="Aromatic_Lyase"/>
</dbReference>
<dbReference type="Gene3D" id="1.10.275.10">
    <property type="entry name" value="Fumarase/aspartase (N-terminal domain)"/>
    <property type="match status" value="1"/>
</dbReference>
<evidence type="ECO:0000313" key="5">
    <source>
        <dbReference type="Proteomes" id="UP001408356"/>
    </source>
</evidence>
<dbReference type="PROSITE" id="PS00488">
    <property type="entry name" value="PAL_HISTIDASE"/>
    <property type="match status" value="1"/>
</dbReference>
<reference evidence="4 5" key="1">
    <citation type="journal article" date="2024" name="J. Plant Pathol.">
        <title>Sequence and assembly of the genome of Seiridium unicorne, isolate CBS 538.82, causal agent of cypress canker disease.</title>
        <authorList>
            <person name="Scali E."/>
            <person name="Rocca G.D."/>
            <person name="Danti R."/>
            <person name="Garbelotto M."/>
            <person name="Barberini S."/>
            <person name="Baroncelli R."/>
            <person name="Emiliani G."/>
        </authorList>
    </citation>
    <scope>NUCLEOTIDE SEQUENCE [LARGE SCALE GENOMIC DNA]</scope>
    <source>
        <strain evidence="4 5">BM-138-508</strain>
    </source>
</reference>
<dbReference type="CDD" id="cd00332">
    <property type="entry name" value="PAL-HAL"/>
    <property type="match status" value="1"/>
</dbReference>
<evidence type="ECO:0000256" key="1">
    <source>
        <dbReference type="ARBA" id="ARBA00007238"/>
    </source>
</evidence>
<evidence type="ECO:0000256" key="2">
    <source>
        <dbReference type="RuleBase" id="RU003954"/>
    </source>
</evidence>
<comment type="similarity">
    <text evidence="1 2">Belongs to the PAL/histidase family.</text>
</comment>
<dbReference type="InterPro" id="IPR024083">
    <property type="entry name" value="Fumarase/histidase_N"/>
</dbReference>
<feature type="region of interest" description="Disordered" evidence="3">
    <location>
        <begin position="158"/>
        <end position="177"/>
    </location>
</feature>
<accession>A0ABR2UGA2</accession>
<keyword evidence="2" id="KW-0456">Lyase</keyword>
<protein>
    <submittedName>
        <fullName evidence="4">L-Aspartase-like protein</fullName>
    </submittedName>
</protein>
<name>A0ABR2UGA2_9PEZI</name>